<dbReference type="EMBL" id="QHCS01000010">
    <property type="protein sequence ID" value="RHX83296.1"/>
    <property type="molecule type" value="Genomic_DNA"/>
</dbReference>
<reference evidence="2" key="1">
    <citation type="submission" date="2018-05" db="EMBL/GenBank/DDBJ databases">
        <title>Leptospira yasudae sp. nov. and Leptospira stimsonii sp. nov., two pathogenic species of the genus Leptospira isolated from environmental sources.</title>
        <authorList>
            <person name="Casanovas-Massana A."/>
            <person name="Hamond C."/>
            <person name="Santos L.A."/>
            <person name="Hacker K.P."/>
            <person name="Balassiano I."/>
            <person name="Medeiros M.A."/>
            <person name="Reis M.G."/>
            <person name="Ko A.I."/>
            <person name="Wunder E.A."/>
        </authorList>
    </citation>
    <scope>NUCLEOTIDE SEQUENCE [LARGE SCALE GENOMIC DNA]</scope>
    <source>
        <strain evidence="2">AMB6-RJ</strain>
    </source>
</reference>
<accession>A0A8B3CI89</accession>
<comment type="caution">
    <text evidence="1">The sequence shown here is derived from an EMBL/GenBank/DDBJ whole genome shotgun (WGS) entry which is preliminary data.</text>
</comment>
<name>A0A8B3CI89_9LEPT</name>
<gene>
    <name evidence="1" type="ORF">DLM78_22610</name>
</gene>
<evidence type="ECO:0000313" key="1">
    <source>
        <dbReference type="EMBL" id="RHX83296.1"/>
    </source>
</evidence>
<dbReference type="RefSeq" id="WP_118984023.1">
    <property type="nucleotide sequence ID" value="NZ_QHCS01000010.1"/>
</dbReference>
<evidence type="ECO:0000313" key="2">
    <source>
        <dbReference type="Proteomes" id="UP000266669"/>
    </source>
</evidence>
<protein>
    <submittedName>
        <fullName evidence="1">Uncharacterized protein</fullName>
    </submittedName>
</protein>
<sequence length="93" mass="11253">MPDEKNYIERLKNIEIGLTRKEMLAFIEYSRKWGFGPKKEVKHRNLQVLAVLEKWVSSKTNKEIFFECPDNEMEELSLEKNIRLEDFENETTW</sequence>
<dbReference type="Proteomes" id="UP000266669">
    <property type="component" value="Unassembled WGS sequence"/>
</dbReference>
<dbReference type="AlphaFoldDB" id="A0A8B3CI89"/>
<organism evidence="1 2">
    <name type="scientific">Leptospira stimsonii</name>
    <dbReference type="NCBI Taxonomy" id="2202203"/>
    <lineage>
        <taxon>Bacteria</taxon>
        <taxon>Pseudomonadati</taxon>
        <taxon>Spirochaetota</taxon>
        <taxon>Spirochaetia</taxon>
        <taxon>Leptospirales</taxon>
        <taxon>Leptospiraceae</taxon>
        <taxon>Leptospira</taxon>
    </lineage>
</organism>
<proteinExistence type="predicted"/>